<evidence type="ECO:0000256" key="4">
    <source>
        <dbReference type="ARBA" id="ARBA00023163"/>
    </source>
</evidence>
<dbReference type="Proteomes" id="UP000422764">
    <property type="component" value="Chromosome"/>
</dbReference>
<dbReference type="InterPro" id="IPR048715">
    <property type="entry name" value="CggR_N"/>
</dbReference>
<dbReference type="InterPro" id="IPR037171">
    <property type="entry name" value="NagB/RpiA_transferase-like"/>
</dbReference>
<feature type="domain" description="Sugar-binding" evidence="5">
    <location>
        <begin position="93"/>
        <end position="340"/>
    </location>
</feature>
<dbReference type="Gene3D" id="1.10.10.10">
    <property type="entry name" value="Winged helix-like DNA-binding domain superfamily/Winged helix DNA-binding domain"/>
    <property type="match status" value="1"/>
</dbReference>
<keyword evidence="4" id="KW-0804">Transcription</keyword>
<dbReference type="EMBL" id="CP046522">
    <property type="protein sequence ID" value="QGU96046.1"/>
    <property type="molecule type" value="Genomic_DNA"/>
</dbReference>
<dbReference type="InterPro" id="IPR036388">
    <property type="entry name" value="WH-like_DNA-bd_sf"/>
</dbReference>
<dbReference type="GO" id="GO:0030246">
    <property type="term" value="F:carbohydrate binding"/>
    <property type="evidence" value="ECO:0007669"/>
    <property type="project" value="InterPro"/>
</dbReference>
<dbReference type="Pfam" id="PF04198">
    <property type="entry name" value="Sugar-bind"/>
    <property type="match status" value="1"/>
</dbReference>
<organism evidence="7 8">
    <name type="scientific">Clostridium bovifaecis</name>
    <dbReference type="NCBI Taxonomy" id="2184719"/>
    <lineage>
        <taxon>Bacteria</taxon>
        <taxon>Bacillati</taxon>
        <taxon>Bacillota</taxon>
        <taxon>Clostridia</taxon>
        <taxon>Eubacteriales</taxon>
        <taxon>Clostridiaceae</taxon>
        <taxon>Clostridium</taxon>
    </lineage>
</organism>
<evidence type="ECO:0000256" key="3">
    <source>
        <dbReference type="ARBA" id="ARBA00023125"/>
    </source>
</evidence>
<feature type="domain" description="CggR N-terminal DNA binding" evidence="6">
    <location>
        <begin position="21"/>
        <end position="90"/>
    </location>
</feature>
<evidence type="ECO:0000313" key="7">
    <source>
        <dbReference type="EMBL" id="QGU96046.1"/>
    </source>
</evidence>
<protein>
    <submittedName>
        <fullName evidence="7">Sugar-binding transcriptional regulator</fullName>
    </submittedName>
</protein>
<evidence type="ECO:0000259" key="6">
    <source>
        <dbReference type="Pfam" id="PF21715"/>
    </source>
</evidence>
<dbReference type="Pfam" id="PF21715">
    <property type="entry name" value="CggR_N"/>
    <property type="match status" value="1"/>
</dbReference>
<name>A0A6I6EYM3_9CLOT</name>
<evidence type="ECO:0000259" key="5">
    <source>
        <dbReference type="Pfam" id="PF04198"/>
    </source>
</evidence>
<evidence type="ECO:0000256" key="2">
    <source>
        <dbReference type="ARBA" id="ARBA00023015"/>
    </source>
</evidence>
<evidence type="ECO:0000313" key="8">
    <source>
        <dbReference type="Proteomes" id="UP000422764"/>
    </source>
</evidence>
<keyword evidence="2" id="KW-0805">Transcription regulation</keyword>
<keyword evidence="8" id="KW-1185">Reference proteome</keyword>
<dbReference type="InterPro" id="IPR036390">
    <property type="entry name" value="WH_DNA-bd_sf"/>
</dbReference>
<gene>
    <name evidence="7" type="ORF">GOM49_13940</name>
</gene>
<comment type="similarity">
    <text evidence="1">Belongs to the SorC transcriptional regulatory family.</text>
</comment>
<dbReference type="SUPFAM" id="SSF100950">
    <property type="entry name" value="NagB/RpiA/CoA transferase-like"/>
    <property type="match status" value="1"/>
</dbReference>
<dbReference type="SUPFAM" id="SSF46785">
    <property type="entry name" value="Winged helix' DNA-binding domain"/>
    <property type="match status" value="1"/>
</dbReference>
<reference evidence="7 8" key="1">
    <citation type="submission" date="2019-12" db="EMBL/GenBank/DDBJ databases">
        <title>Genome sequenceing of Clostridium bovifaecis.</title>
        <authorList>
            <person name="Yao Y."/>
        </authorList>
    </citation>
    <scope>NUCLEOTIDE SEQUENCE [LARGE SCALE GENOMIC DNA]</scope>
    <source>
        <strain evidence="7 8">BXX</strain>
    </source>
</reference>
<dbReference type="AlphaFoldDB" id="A0A6I6EYM3"/>
<dbReference type="InterPro" id="IPR007324">
    <property type="entry name" value="Sugar-bd_dom_put"/>
</dbReference>
<accession>A0A6I6EYM3</accession>
<dbReference type="PANTHER" id="PTHR34294">
    <property type="entry name" value="TRANSCRIPTIONAL REGULATOR-RELATED"/>
    <property type="match status" value="1"/>
</dbReference>
<dbReference type="Gene3D" id="3.40.50.1360">
    <property type="match status" value="1"/>
</dbReference>
<dbReference type="InterPro" id="IPR051054">
    <property type="entry name" value="SorC_transcr_regulators"/>
</dbReference>
<dbReference type="GO" id="GO:0003677">
    <property type="term" value="F:DNA binding"/>
    <property type="evidence" value="ECO:0007669"/>
    <property type="project" value="UniProtKB-KW"/>
</dbReference>
<evidence type="ECO:0000256" key="1">
    <source>
        <dbReference type="ARBA" id="ARBA00010466"/>
    </source>
</evidence>
<sequence length="346" mass="38891">MLFLKYLEIEKKVVPEVLELLDKRYNILTTIYYNQPIGRRMLASYLGIGERIVRSEIGFLKKQGLIDINAEGMTVNYEGKKILEALKEFVHDLRGLSEMEDYLKENLNLKNVIVVPGDIDENELTLEELGKSAANFMKKILKDKNIIALTGGESIKKMVDNMPKTNEYKDILVIPARGGIGRNVEIQANTLVARLAEKLSADYKMLQLIDNVDYAEIFSILNEESIKEVVENIHKANILIYGIGKAEDMAKRRGLREEALEELDEKGAVGEAFGCYFNMNGEVIFSTPTAGIKSEDTKKIETLIAISGGRSKAEAILGVQRYNSNNILITDEGAAKEIINIIKRER</sequence>
<dbReference type="PANTHER" id="PTHR34294:SF5">
    <property type="entry name" value="CENTRAL GLYCOLYTIC GENES REGULATOR"/>
    <property type="match status" value="1"/>
</dbReference>
<keyword evidence="3" id="KW-0238">DNA-binding</keyword>
<proteinExistence type="inferred from homology"/>